<keyword evidence="1" id="KW-1133">Transmembrane helix</keyword>
<feature type="transmembrane region" description="Helical" evidence="1">
    <location>
        <begin position="58"/>
        <end position="82"/>
    </location>
</feature>
<dbReference type="InterPro" id="IPR013901">
    <property type="entry name" value="Anthrone_oxy"/>
</dbReference>
<feature type="transmembrane region" description="Helical" evidence="1">
    <location>
        <begin position="6"/>
        <end position="24"/>
    </location>
</feature>
<feature type="transmembrane region" description="Helical" evidence="1">
    <location>
        <begin position="88"/>
        <end position="114"/>
    </location>
</feature>
<dbReference type="Pfam" id="PF08592">
    <property type="entry name" value="Anthrone_oxy"/>
    <property type="match status" value="1"/>
</dbReference>
<keyword evidence="1" id="KW-0472">Membrane</keyword>
<name>I2GBB0_9BACT</name>
<comment type="caution">
    <text evidence="2">The sequence shown here is derived from an EMBL/GenBank/DDBJ whole genome shotgun (WGS) entry which is preliminary data.</text>
</comment>
<dbReference type="Proteomes" id="UP000009309">
    <property type="component" value="Unassembled WGS sequence"/>
</dbReference>
<dbReference type="eggNOG" id="ENOG5032Q0P">
    <property type="taxonomic scope" value="Bacteria"/>
</dbReference>
<dbReference type="AlphaFoldDB" id="I2GBB0"/>
<evidence type="ECO:0000313" key="3">
    <source>
        <dbReference type="Proteomes" id="UP000009309"/>
    </source>
</evidence>
<evidence type="ECO:0000256" key="1">
    <source>
        <dbReference type="SAM" id="Phobius"/>
    </source>
</evidence>
<gene>
    <name evidence="2" type="ORF">BN8_00099</name>
</gene>
<dbReference type="EMBL" id="CAIT01000003">
    <property type="protein sequence ID" value="CCH51184.1"/>
    <property type="molecule type" value="Genomic_DNA"/>
</dbReference>
<organism evidence="2 3">
    <name type="scientific">Fibrisoma limi BUZ 3</name>
    <dbReference type="NCBI Taxonomy" id="1185876"/>
    <lineage>
        <taxon>Bacteria</taxon>
        <taxon>Pseudomonadati</taxon>
        <taxon>Bacteroidota</taxon>
        <taxon>Cytophagia</taxon>
        <taxon>Cytophagales</taxon>
        <taxon>Spirosomataceae</taxon>
        <taxon>Fibrisoma</taxon>
    </lineage>
</organism>
<accession>I2GBB0</accession>
<keyword evidence="1" id="KW-0812">Transmembrane</keyword>
<dbReference type="OrthoDB" id="963872at2"/>
<evidence type="ECO:0000313" key="2">
    <source>
        <dbReference type="EMBL" id="CCH51184.1"/>
    </source>
</evidence>
<dbReference type="RefSeq" id="WP_009279774.1">
    <property type="nucleotide sequence ID" value="NZ_CAIT01000003.1"/>
</dbReference>
<proteinExistence type="predicted"/>
<keyword evidence="3" id="KW-1185">Reference proteome</keyword>
<evidence type="ECO:0008006" key="4">
    <source>
        <dbReference type="Google" id="ProtNLM"/>
    </source>
</evidence>
<protein>
    <recommendedName>
        <fullName evidence="4">DUF1772 domain-containing protein</fullName>
    </recommendedName>
</protein>
<reference evidence="2 3" key="1">
    <citation type="journal article" date="2012" name="J. Bacteriol.">
        <title>Genome Sequence of the Filamentous Bacterium Fibrisoma limi BUZ 3T.</title>
        <authorList>
            <person name="Filippini M."/>
            <person name="Qi W."/>
            <person name="Jaenicke S."/>
            <person name="Goesmann A."/>
            <person name="Smits T.H."/>
            <person name="Bagheri H.C."/>
        </authorList>
    </citation>
    <scope>NUCLEOTIDE SEQUENCE [LARGE SCALE GENOMIC DNA]</scope>
    <source>
        <strain evidence="3">BUZ 3T</strain>
    </source>
</reference>
<sequence>MTTADILLLLFIINLGTAFGAGLYETRIILPQWFYKSAGDGYLVNTDAMRTVDSGRQFWAFVTTGPLTLITLANLVAAWQSAPPRHDWWLAAALVALVERISTFAFFIPTAIRLEKSDSLPLATISRSVRSWMSLNYVRSALTLVAWICALWAFSL</sequence>
<feature type="transmembrane region" description="Helical" evidence="1">
    <location>
        <begin position="135"/>
        <end position="154"/>
    </location>
</feature>